<keyword evidence="1" id="KW-0472">Membrane</keyword>
<dbReference type="Proteomes" id="UP001166286">
    <property type="component" value="Unassembled WGS sequence"/>
</dbReference>
<dbReference type="EMBL" id="JAFEKC020000013">
    <property type="protein sequence ID" value="KAK0511514.1"/>
    <property type="molecule type" value="Genomic_DNA"/>
</dbReference>
<organism evidence="2 3">
    <name type="scientific">Cladonia borealis</name>
    <dbReference type="NCBI Taxonomy" id="184061"/>
    <lineage>
        <taxon>Eukaryota</taxon>
        <taxon>Fungi</taxon>
        <taxon>Dikarya</taxon>
        <taxon>Ascomycota</taxon>
        <taxon>Pezizomycotina</taxon>
        <taxon>Lecanoromycetes</taxon>
        <taxon>OSLEUM clade</taxon>
        <taxon>Lecanoromycetidae</taxon>
        <taxon>Lecanorales</taxon>
        <taxon>Lecanorineae</taxon>
        <taxon>Cladoniaceae</taxon>
        <taxon>Cladonia</taxon>
    </lineage>
</organism>
<evidence type="ECO:0000313" key="2">
    <source>
        <dbReference type="EMBL" id="KAK0511514.1"/>
    </source>
</evidence>
<dbReference type="AlphaFoldDB" id="A0AA39V4M8"/>
<name>A0AA39V4M8_9LECA</name>
<comment type="caution">
    <text evidence="2">The sequence shown here is derived from an EMBL/GenBank/DDBJ whole genome shotgun (WGS) entry which is preliminary data.</text>
</comment>
<gene>
    <name evidence="2" type="ORF">JMJ35_006087</name>
</gene>
<keyword evidence="1" id="KW-0812">Transmembrane</keyword>
<keyword evidence="1" id="KW-1133">Transmembrane helix</keyword>
<protein>
    <submittedName>
        <fullName evidence="2">Uncharacterized protein</fullName>
    </submittedName>
</protein>
<proteinExistence type="predicted"/>
<reference evidence="2" key="1">
    <citation type="submission" date="2023-03" db="EMBL/GenBank/DDBJ databases">
        <title>Complete genome of Cladonia borealis.</title>
        <authorList>
            <person name="Park H."/>
        </authorList>
    </citation>
    <scope>NUCLEOTIDE SEQUENCE</scope>
    <source>
        <strain evidence="2">ANT050790</strain>
    </source>
</reference>
<sequence length="222" mass="26446">MSATLAPISYASSIVGFTSFTFTFFTFVRVFWETILTLWSAPSQMRAYMDNLRLEIHNERAYFKSALRRTKSRSRSLKKYHEDVGPLRILNASVRRIHRQFNRLEGPFLNEMPERPEKEIDVEMRTEESTNEPDYAPMTFGRRWRWMRNKAQIISIADQVNRIQTQRIACDASNILMKLHTMDKTIQEFEDRLWDLEEHIMGERLDDGKVYVKRRVDRSGDR</sequence>
<evidence type="ECO:0000313" key="3">
    <source>
        <dbReference type="Proteomes" id="UP001166286"/>
    </source>
</evidence>
<keyword evidence="3" id="KW-1185">Reference proteome</keyword>
<feature type="transmembrane region" description="Helical" evidence="1">
    <location>
        <begin position="20"/>
        <end position="39"/>
    </location>
</feature>
<evidence type="ECO:0000256" key="1">
    <source>
        <dbReference type="SAM" id="Phobius"/>
    </source>
</evidence>
<accession>A0AA39V4M8</accession>